<evidence type="ECO:0000259" key="1">
    <source>
        <dbReference type="Pfam" id="PF20056"/>
    </source>
</evidence>
<accession>A0A1M7KJI2</accession>
<protein>
    <recommendedName>
        <fullName evidence="1">DUF6455 domain-containing protein</fullName>
    </recommendedName>
</protein>
<evidence type="ECO:0000313" key="3">
    <source>
        <dbReference type="Proteomes" id="UP000322545"/>
    </source>
</evidence>
<evidence type="ECO:0000313" key="2">
    <source>
        <dbReference type="EMBL" id="SHM65558.1"/>
    </source>
</evidence>
<dbReference type="Pfam" id="PF20056">
    <property type="entry name" value="DUF6455"/>
    <property type="match status" value="1"/>
</dbReference>
<proteinExistence type="predicted"/>
<keyword evidence="3" id="KW-1185">Reference proteome</keyword>
<dbReference type="EMBL" id="FRCB01000011">
    <property type="protein sequence ID" value="SHM65558.1"/>
    <property type="molecule type" value="Genomic_DNA"/>
</dbReference>
<reference evidence="2 3" key="1">
    <citation type="submission" date="2016-11" db="EMBL/GenBank/DDBJ databases">
        <authorList>
            <person name="Varghese N."/>
            <person name="Submissions S."/>
        </authorList>
    </citation>
    <scope>NUCLEOTIDE SEQUENCE [LARGE SCALE GENOMIC DNA]</scope>
    <source>
        <strain evidence="2 3">DSM 28249</strain>
    </source>
</reference>
<sequence>MLKLDSDTLTIEAFEKRMRLRRRMFAKSGVSLAALHAAQDLESVARHSVETCVSCNADETCGRWLDKTADGGKPPGFCPNHRLIEDLQKEERLRPEAR</sequence>
<gene>
    <name evidence="2" type="ORF">SAMN05443432_11135</name>
</gene>
<dbReference type="InterPro" id="IPR045601">
    <property type="entry name" value="DUF6455"/>
</dbReference>
<feature type="domain" description="DUF6455" evidence="1">
    <location>
        <begin position="13"/>
        <end position="89"/>
    </location>
</feature>
<name>A0A1M7KJI2_9RHOB</name>
<dbReference type="Proteomes" id="UP000322545">
    <property type="component" value="Unassembled WGS sequence"/>
</dbReference>
<organism evidence="2 3">
    <name type="scientific">Roseovarius litoreus</name>
    <dbReference type="NCBI Taxonomy" id="1155722"/>
    <lineage>
        <taxon>Bacteria</taxon>
        <taxon>Pseudomonadati</taxon>
        <taxon>Pseudomonadota</taxon>
        <taxon>Alphaproteobacteria</taxon>
        <taxon>Rhodobacterales</taxon>
        <taxon>Roseobacteraceae</taxon>
        <taxon>Roseovarius</taxon>
    </lineage>
</organism>
<dbReference type="RefSeq" id="WP_149780688.1">
    <property type="nucleotide sequence ID" value="NZ_FRCB01000011.1"/>
</dbReference>
<dbReference type="AlphaFoldDB" id="A0A1M7KJI2"/>